<dbReference type="Gene3D" id="3.40.1360.10">
    <property type="match status" value="1"/>
</dbReference>
<evidence type="ECO:0000313" key="2">
    <source>
        <dbReference type="Proteomes" id="UP000663144"/>
    </source>
</evidence>
<dbReference type="RefSeq" id="YP_010670334.1">
    <property type="nucleotide sequence ID" value="NC_070964.1"/>
</dbReference>
<organism evidence="1 2">
    <name type="scientific">Synechococcus phage S-H38</name>
    <dbReference type="NCBI Taxonomy" id="2783673"/>
    <lineage>
        <taxon>Viruses</taxon>
        <taxon>Duplodnaviria</taxon>
        <taxon>Heunggongvirae</taxon>
        <taxon>Uroviricota</taxon>
        <taxon>Caudoviricetes</taxon>
        <taxon>Pantevenvirales</taxon>
        <taxon>Kyanoviridae</taxon>
        <taxon>Yellowseavirus</taxon>
        <taxon>Yellowseavirus thirtyeight</taxon>
    </lineage>
</organism>
<dbReference type="CDD" id="cd01029">
    <property type="entry name" value="TOPRIM_primases"/>
    <property type="match status" value="1"/>
</dbReference>
<dbReference type="GeneID" id="77946539"/>
<sequence>MNYVDVEYVNMVSSRLDKFAKKKENLYNFRCPYCGDSQKQKSKARGYFYLKKSDILYKCHNCGVGRSMGNFLKDQAPDLYDEYVMDRYKKGLTGKGRNVANPTFEFPKPVFEHRPDGIVPISDLDPEHHARKYLEGRQLPIDGLYYAAKYKTWVNSQKETFSNLETDHDRIIIPLIKDKKWFGFQGRALSDKQSIRYITTILDDVPPKIFNLDNIDYTKTVYITEGPFDSLLIPNAIAMVGADVDTMFMLEKQDTNFVFIYDNEPRNRQIVERIRKTIDNKQSVVIWPKDIKEKDINDMILADHDVKDIVENNTYEGLEAKLQLSIWKKV</sequence>
<proteinExistence type="inferred from homology"/>
<evidence type="ECO:0000313" key="1">
    <source>
        <dbReference type="EMBL" id="QPB07843.1"/>
    </source>
</evidence>
<dbReference type="HAMAP" id="MF_04157">
    <property type="entry name" value="PRIMASE_T4"/>
    <property type="match status" value="1"/>
</dbReference>
<name>A0A873WCV1_9CAUD</name>
<dbReference type="InterPro" id="IPR034154">
    <property type="entry name" value="TOPRIM_DnaG/twinkle"/>
</dbReference>
<dbReference type="Proteomes" id="UP000663144">
    <property type="component" value="Segment"/>
</dbReference>
<dbReference type="KEGG" id="vg:77946539"/>
<accession>A0A873WCV1</accession>
<protein>
    <submittedName>
        <fullName evidence="1">DNA primase subunit</fullName>
    </submittedName>
</protein>
<reference evidence="1" key="1">
    <citation type="submission" date="2020-10" db="EMBL/GenBank/DDBJ databases">
        <title>The Isolation and Genome Sequence of a Novel Cyanophage S-H38 from the Yellow Sea, China.</title>
        <authorList>
            <person name="Jiang T."/>
        </authorList>
    </citation>
    <scope>NUCLEOTIDE SEQUENCE</scope>
</reference>
<keyword evidence="2" id="KW-1185">Reference proteome</keyword>
<dbReference type="InterPro" id="IPR046392">
    <property type="entry name" value="PRIMASE_T4"/>
</dbReference>
<dbReference type="EMBL" id="MW117965">
    <property type="protein sequence ID" value="QPB07843.1"/>
    <property type="molecule type" value="Genomic_DNA"/>
</dbReference>